<comment type="caution">
    <text evidence="2">The sequence shown here is derived from an EMBL/GenBank/DDBJ whole genome shotgun (WGS) entry which is preliminary data.</text>
</comment>
<reference evidence="2 3" key="1">
    <citation type="submission" date="2024-09" db="EMBL/GenBank/DDBJ databases">
        <authorList>
            <person name="Sun Q."/>
            <person name="Mori K."/>
        </authorList>
    </citation>
    <scope>NUCLEOTIDE SEQUENCE [LARGE SCALE GENOMIC DNA]</scope>
    <source>
        <strain evidence="2 3">JCM 12520</strain>
    </source>
</reference>
<dbReference type="EMBL" id="JBHMAG010000012">
    <property type="protein sequence ID" value="MFB9753182.1"/>
    <property type="molecule type" value="Genomic_DNA"/>
</dbReference>
<sequence>MSSIRLVVLGVILRRGITHGYGVHQDLAAWRAETWTSVKPGSIYHAMEKLETQGLIRAGDSGDKAKLGPSRTEYAITPEGKTEFLKLLEGALTSNEIQLLAAGIAFMEMLPRGRVTELLERRLEKARESVAFLRTLPTEPVPADPSKHPELVGMWVGYMEYAVDVTRHLLQSLRDGKYRFADETSAWEEKTNA</sequence>
<name>A0ABV5VY03_9BACL</name>
<organism evidence="2 3">
    <name type="scientific">Paenibacillus hodogayensis</name>
    <dbReference type="NCBI Taxonomy" id="279208"/>
    <lineage>
        <taxon>Bacteria</taxon>
        <taxon>Bacillati</taxon>
        <taxon>Bacillota</taxon>
        <taxon>Bacilli</taxon>
        <taxon>Bacillales</taxon>
        <taxon>Paenibacillaceae</taxon>
        <taxon>Paenibacillus</taxon>
    </lineage>
</organism>
<evidence type="ECO:0000259" key="1">
    <source>
        <dbReference type="Pfam" id="PF03551"/>
    </source>
</evidence>
<dbReference type="Pfam" id="PF03551">
    <property type="entry name" value="PadR"/>
    <property type="match status" value="1"/>
</dbReference>
<dbReference type="InterPro" id="IPR005149">
    <property type="entry name" value="Tscrpt_reg_PadR_N"/>
</dbReference>
<dbReference type="Gene3D" id="1.10.10.10">
    <property type="entry name" value="Winged helix-like DNA-binding domain superfamily/Winged helix DNA-binding domain"/>
    <property type="match status" value="1"/>
</dbReference>
<dbReference type="InterPro" id="IPR036388">
    <property type="entry name" value="WH-like_DNA-bd_sf"/>
</dbReference>
<evidence type="ECO:0000313" key="3">
    <source>
        <dbReference type="Proteomes" id="UP001589619"/>
    </source>
</evidence>
<protein>
    <submittedName>
        <fullName evidence="2">PadR family transcriptional regulator</fullName>
    </submittedName>
</protein>
<gene>
    <name evidence="2" type="ORF">ACFFNY_16570</name>
</gene>
<feature type="domain" description="Transcription regulator PadR N-terminal" evidence="1">
    <location>
        <begin position="9"/>
        <end position="84"/>
    </location>
</feature>
<dbReference type="Proteomes" id="UP001589619">
    <property type="component" value="Unassembled WGS sequence"/>
</dbReference>
<dbReference type="RefSeq" id="WP_344902117.1">
    <property type="nucleotide sequence ID" value="NZ_BAAAYO010000001.1"/>
</dbReference>
<dbReference type="PANTHER" id="PTHR33169:SF14">
    <property type="entry name" value="TRANSCRIPTIONAL REGULATOR RV3488"/>
    <property type="match status" value="1"/>
</dbReference>
<accession>A0ABV5VY03</accession>
<dbReference type="InterPro" id="IPR052509">
    <property type="entry name" value="Metal_resp_DNA-bind_regulator"/>
</dbReference>
<evidence type="ECO:0000313" key="2">
    <source>
        <dbReference type="EMBL" id="MFB9753182.1"/>
    </source>
</evidence>
<dbReference type="PANTHER" id="PTHR33169">
    <property type="entry name" value="PADR-FAMILY TRANSCRIPTIONAL REGULATOR"/>
    <property type="match status" value="1"/>
</dbReference>
<dbReference type="InterPro" id="IPR036390">
    <property type="entry name" value="WH_DNA-bd_sf"/>
</dbReference>
<proteinExistence type="predicted"/>
<dbReference type="SUPFAM" id="SSF46785">
    <property type="entry name" value="Winged helix' DNA-binding domain"/>
    <property type="match status" value="1"/>
</dbReference>
<keyword evidence="3" id="KW-1185">Reference proteome</keyword>